<dbReference type="EMBL" id="LMTZ01000135">
    <property type="protein sequence ID" value="KST63638.1"/>
    <property type="molecule type" value="Genomic_DNA"/>
</dbReference>
<keyword evidence="3" id="KW-0808">Transferase</keyword>
<evidence type="ECO:0000313" key="4">
    <source>
        <dbReference type="Proteomes" id="UP000053372"/>
    </source>
</evidence>
<sequence length="384" mass="42834">MSVINIWHVGGEDIHMRIPLLLKLREKGFQVGAVGSASGNAFVGHNIPYFSYTLERGIGPWSDIRSCKQLFDLFTRYKPDIVHGFDTKPAIAVPLVARKAGIPGRVCTITGMGYIFSSNSPLALALRPVYNYLQGQASTAAGITVFQNRDDRQYFYTHKMVQEGYEDLVLGSGVEVEQLTQNYSTPEEITKIRRELNIEENQLVVTMISRLVVSKGVREYLQAASIVCREMKNVTFLLIGPLSSEGRQAVSIKEIERQAGVVKYLGPRSDIPTLLNLTDIFVLPSYYREGVPRVLLEAGAMKLPLVATDMPGCNEAVKHGWNGLLVPPKDAQALSGSIMQLLRSKNTRTLMGARSELHVREKFSLKHVADRYTEIYYRVLQQAA</sequence>
<organism evidence="3 4">
    <name type="scientific">Mastigocoleus testarum BC008</name>
    <dbReference type="NCBI Taxonomy" id="371196"/>
    <lineage>
        <taxon>Bacteria</taxon>
        <taxon>Bacillati</taxon>
        <taxon>Cyanobacteriota</taxon>
        <taxon>Cyanophyceae</taxon>
        <taxon>Nostocales</taxon>
        <taxon>Hapalosiphonaceae</taxon>
        <taxon>Mastigocoleus</taxon>
    </lineage>
</organism>
<dbReference type="Pfam" id="PF00534">
    <property type="entry name" value="Glycos_transf_1"/>
    <property type="match status" value="1"/>
</dbReference>
<evidence type="ECO:0000259" key="2">
    <source>
        <dbReference type="Pfam" id="PF13477"/>
    </source>
</evidence>
<dbReference type="InterPro" id="IPR028098">
    <property type="entry name" value="Glyco_trans_4-like_N"/>
</dbReference>
<feature type="domain" description="Glycosyltransferase subfamily 4-like N-terminal" evidence="2">
    <location>
        <begin position="14"/>
        <end position="133"/>
    </location>
</feature>
<dbReference type="PANTHER" id="PTHR12526">
    <property type="entry name" value="GLYCOSYLTRANSFERASE"/>
    <property type="match status" value="1"/>
</dbReference>
<evidence type="ECO:0000259" key="1">
    <source>
        <dbReference type="Pfam" id="PF00534"/>
    </source>
</evidence>
<proteinExistence type="predicted"/>
<dbReference type="GO" id="GO:0016757">
    <property type="term" value="F:glycosyltransferase activity"/>
    <property type="evidence" value="ECO:0007669"/>
    <property type="project" value="InterPro"/>
</dbReference>
<dbReference type="InterPro" id="IPR001296">
    <property type="entry name" value="Glyco_trans_1"/>
</dbReference>
<evidence type="ECO:0000313" key="3">
    <source>
        <dbReference type="EMBL" id="KST63638.1"/>
    </source>
</evidence>
<dbReference type="CDD" id="cd03808">
    <property type="entry name" value="GT4_CapM-like"/>
    <property type="match status" value="1"/>
</dbReference>
<gene>
    <name evidence="3" type="ORF">BC008_14350</name>
</gene>
<dbReference type="OrthoDB" id="516698at2"/>
<dbReference type="AlphaFoldDB" id="A0A0V7ZHC1"/>
<dbReference type="PANTHER" id="PTHR12526:SF638">
    <property type="entry name" value="SPORE COAT PROTEIN SA"/>
    <property type="match status" value="1"/>
</dbReference>
<comment type="caution">
    <text evidence="3">The sequence shown here is derived from an EMBL/GenBank/DDBJ whole genome shotgun (WGS) entry which is preliminary data.</text>
</comment>
<accession>A0A0V7ZHC1</accession>
<keyword evidence="4" id="KW-1185">Reference proteome</keyword>
<dbReference type="Proteomes" id="UP000053372">
    <property type="component" value="Unassembled WGS sequence"/>
</dbReference>
<feature type="domain" description="Glycosyl transferase family 1" evidence="1">
    <location>
        <begin position="189"/>
        <end position="354"/>
    </location>
</feature>
<dbReference type="SUPFAM" id="SSF53756">
    <property type="entry name" value="UDP-Glycosyltransferase/glycogen phosphorylase"/>
    <property type="match status" value="1"/>
</dbReference>
<protein>
    <submittedName>
        <fullName evidence="3">Glycosyl transferase family 1</fullName>
    </submittedName>
</protein>
<dbReference type="Pfam" id="PF13477">
    <property type="entry name" value="Glyco_trans_4_2"/>
    <property type="match status" value="1"/>
</dbReference>
<reference evidence="3 4" key="1">
    <citation type="journal article" date="2015" name="Genome Announc.">
        <title>Draft Genome of the Euendolithic (true boring) Cyanobacterium Mastigocoleus testarum strain BC008.</title>
        <authorList>
            <person name="Guida B.S."/>
            <person name="Garcia-Pichel F."/>
        </authorList>
    </citation>
    <scope>NUCLEOTIDE SEQUENCE [LARGE SCALE GENOMIC DNA]</scope>
    <source>
        <strain evidence="3 4">BC008</strain>
    </source>
</reference>
<name>A0A0V7ZHC1_9CYAN</name>
<dbReference type="RefSeq" id="WP_058184372.1">
    <property type="nucleotide sequence ID" value="NZ_LMTZ01000135.1"/>
</dbReference>
<dbReference type="Gene3D" id="3.40.50.2000">
    <property type="entry name" value="Glycogen Phosphorylase B"/>
    <property type="match status" value="2"/>
</dbReference>